<dbReference type="PANTHER" id="PTHR38248">
    <property type="entry name" value="FUNK1 6"/>
    <property type="match status" value="1"/>
</dbReference>
<dbReference type="Gene3D" id="1.10.510.10">
    <property type="entry name" value="Transferase(Phosphotransferase) domain 1"/>
    <property type="match status" value="1"/>
</dbReference>
<feature type="region of interest" description="Disordered" evidence="1">
    <location>
        <begin position="705"/>
        <end position="794"/>
    </location>
</feature>
<dbReference type="InterPro" id="IPR040976">
    <property type="entry name" value="Pkinase_fungal"/>
</dbReference>
<organism evidence="3 4">
    <name type="scientific">Hebeloma cylindrosporum</name>
    <dbReference type="NCBI Taxonomy" id="76867"/>
    <lineage>
        <taxon>Eukaryota</taxon>
        <taxon>Fungi</taxon>
        <taxon>Dikarya</taxon>
        <taxon>Basidiomycota</taxon>
        <taxon>Agaricomycotina</taxon>
        <taxon>Agaricomycetes</taxon>
        <taxon>Agaricomycetidae</taxon>
        <taxon>Agaricales</taxon>
        <taxon>Agaricineae</taxon>
        <taxon>Hymenogastraceae</taxon>
        <taxon>Hebeloma</taxon>
    </lineage>
</organism>
<gene>
    <name evidence="3" type="ORF">M413DRAFT_60142</name>
</gene>
<protein>
    <recommendedName>
        <fullName evidence="2">Fungal-type protein kinase domain-containing protein</fullName>
    </recommendedName>
</protein>
<dbReference type="STRING" id="686832.A0A0C3CZV1"/>
<evidence type="ECO:0000313" key="4">
    <source>
        <dbReference type="Proteomes" id="UP000053424"/>
    </source>
</evidence>
<dbReference type="OrthoDB" id="5569250at2759"/>
<feature type="domain" description="Fungal-type protein kinase" evidence="2">
    <location>
        <begin position="244"/>
        <end position="579"/>
    </location>
</feature>
<reference evidence="4" key="2">
    <citation type="submission" date="2015-01" db="EMBL/GenBank/DDBJ databases">
        <title>Evolutionary Origins and Diversification of the Mycorrhizal Mutualists.</title>
        <authorList>
            <consortium name="DOE Joint Genome Institute"/>
            <consortium name="Mycorrhizal Genomics Consortium"/>
            <person name="Kohler A."/>
            <person name="Kuo A."/>
            <person name="Nagy L.G."/>
            <person name="Floudas D."/>
            <person name="Copeland A."/>
            <person name="Barry K.W."/>
            <person name="Cichocki N."/>
            <person name="Veneault-Fourrey C."/>
            <person name="LaButti K."/>
            <person name="Lindquist E.A."/>
            <person name="Lipzen A."/>
            <person name="Lundell T."/>
            <person name="Morin E."/>
            <person name="Murat C."/>
            <person name="Riley R."/>
            <person name="Ohm R."/>
            <person name="Sun H."/>
            <person name="Tunlid A."/>
            <person name="Henrissat B."/>
            <person name="Grigoriev I.V."/>
            <person name="Hibbett D.S."/>
            <person name="Martin F."/>
        </authorList>
    </citation>
    <scope>NUCLEOTIDE SEQUENCE [LARGE SCALE GENOMIC DNA]</scope>
    <source>
        <strain evidence="4">h7</strain>
    </source>
</reference>
<dbReference type="GO" id="GO:0004672">
    <property type="term" value="F:protein kinase activity"/>
    <property type="evidence" value="ECO:0007669"/>
    <property type="project" value="InterPro"/>
</dbReference>
<accession>A0A0C3CZV1</accession>
<dbReference type="InterPro" id="IPR008266">
    <property type="entry name" value="Tyr_kinase_AS"/>
</dbReference>
<name>A0A0C3CZV1_HEBCY</name>
<dbReference type="InterPro" id="IPR011009">
    <property type="entry name" value="Kinase-like_dom_sf"/>
</dbReference>
<feature type="compositionally biased region" description="Basic residues" evidence="1">
    <location>
        <begin position="766"/>
        <end position="780"/>
    </location>
</feature>
<feature type="compositionally biased region" description="Low complexity" evidence="1">
    <location>
        <begin position="705"/>
        <end position="731"/>
    </location>
</feature>
<keyword evidence="4" id="KW-1185">Reference proteome</keyword>
<evidence type="ECO:0000313" key="3">
    <source>
        <dbReference type="EMBL" id="KIM49679.1"/>
    </source>
</evidence>
<dbReference type="PROSITE" id="PS00109">
    <property type="entry name" value="PROTEIN_KINASE_TYR"/>
    <property type="match status" value="1"/>
</dbReference>
<dbReference type="EMBL" id="KN831768">
    <property type="protein sequence ID" value="KIM49679.1"/>
    <property type="molecule type" value="Genomic_DNA"/>
</dbReference>
<reference evidence="3 4" key="1">
    <citation type="submission" date="2014-04" db="EMBL/GenBank/DDBJ databases">
        <authorList>
            <consortium name="DOE Joint Genome Institute"/>
            <person name="Kuo A."/>
            <person name="Gay G."/>
            <person name="Dore J."/>
            <person name="Kohler A."/>
            <person name="Nagy L.G."/>
            <person name="Floudas D."/>
            <person name="Copeland A."/>
            <person name="Barry K.W."/>
            <person name="Cichocki N."/>
            <person name="Veneault-Fourrey C."/>
            <person name="LaButti K."/>
            <person name="Lindquist E.A."/>
            <person name="Lipzen A."/>
            <person name="Lundell T."/>
            <person name="Morin E."/>
            <person name="Murat C."/>
            <person name="Sun H."/>
            <person name="Tunlid A."/>
            <person name="Henrissat B."/>
            <person name="Grigoriev I.V."/>
            <person name="Hibbett D.S."/>
            <person name="Martin F."/>
            <person name="Nordberg H.P."/>
            <person name="Cantor M.N."/>
            <person name="Hua S.X."/>
        </authorList>
    </citation>
    <scope>NUCLEOTIDE SEQUENCE [LARGE SCALE GENOMIC DNA]</scope>
    <source>
        <strain evidence="4">h7</strain>
    </source>
</reference>
<sequence length="794" mass="89370">MVAPTIPEGYIPLCRGVLKRATRSASTTSESFDYPIGDQVLADQVAFAAQLTRDVGEPISNPIDISITSGSIDTPMTHNSHGTDEGYKKVEYEKEAVAQELEGHVYFDENFGKTAFVGKVASNEKIEEFLLSCDLYDSAACRWRDVPENPSRESELYDPFAAILTDIVDHFYPSSEGDHSEPTSRVVIDTHNVNLKHHLGSMDGGRVGKTSPDATIQGAGRNFPPLSARDPRLLYRAAYLRCATPLEIKLDTKTDYMSNLVQVGVYARQCFMVQGNRFFVYSMIITEKHAQLYVFDRSGVYHSRNFDIHKQAVDFVRFILGVSSTDDTVIGFDKNIYWQGKRRVLEIVDQEGVVKKYNLQDKKLFYRRAIRGRGTCCWLTEGEGGKVLVVKDAWRSRDRLPEWKFLEAAKGLAGVGQMVAYFEGNHVSDHRGLDRDSIPDDSKFLFRDRTFCRMVLEGYGKPIYDFDTADEVLFAFRDAIAGHQNLWNANILHRDVSVNNILIGLPGSVEGWRGVIIDMDMAIWLTRTTSLAEADFRTGTRAFQSVVVLTSTMNAPKSRLCHDHLDDLESFFYVLCWICVGFSGPREKVSPWPKALGKWESTDPETGAENKQTMYFQRLNLVCTPFFGNIFQDLLKDLHGFFSTHVKRKMDSIRREYDLPEAVQTPPSLPDLIPESSQHYETVLGFIDNAIRKRAALLQESVAAEPAQATATATTSTSPPSTPPRNTSSLPPRTPLNERLPNIPGSHTIRKRNSDIAALEEDSPSKSKRQRQLHKQRPHAPLRPSSLSLEDDCE</sequence>
<evidence type="ECO:0000256" key="1">
    <source>
        <dbReference type="SAM" id="MobiDB-lite"/>
    </source>
</evidence>
<dbReference type="Pfam" id="PF17667">
    <property type="entry name" value="Pkinase_fungal"/>
    <property type="match status" value="1"/>
</dbReference>
<evidence type="ECO:0000259" key="2">
    <source>
        <dbReference type="Pfam" id="PF17667"/>
    </source>
</evidence>
<dbReference type="Proteomes" id="UP000053424">
    <property type="component" value="Unassembled WGS sequence"/>
</dbReference>
<dbReference type="SUPFAM" id="SSF56112">
    <property type="entry name" value="Protein kinase-like (PK-like)"/>
    <property type="match status" value="1"/>
</dbReference>
<dbReference type="HOGENOM" id="CLU_005513_6_0_1"/>
<dbReference type="PANTHER" id="PTHR38248:SF2">
    <property type="entry name" value="FUNK1 11"/>
    <property type="match status" value="1"/>
</dbReference>
<proteinExistence type="predicted"/>
<dbReference type="AlphaFoldDB" id="A0A0C3CZV1"/>